<dbReference type="Proteomes" id="UP000266861">
    <property type="component" value="Unassembled WGS sequence"/>
</dbReference>
<proteinExistence type="predicted"/>
<comment type="caution">
    <text evidence="1">The sequence shown here is derived from an EMBL/GenBank/DDBJ whole genome shotgun (WGS) entry which is preliminary data.</text>
</comment>
<dbReference type="OrthoDB" id="2367682at2759"/>
<organism evidence="1 2">
    <name type="scientific">Diversispora epigaea</name>
    <dbReference type="NCBI Taxonomy" id="1348612"/>
    <lineage>
        <taxon>Eukaryota</taxon>
        <taxon>Fungi</taxon>
        <taxon>Fungi incertae sedis</taxon>
        <taxon>Mucoromycota</taxon>
        <taxon>Glomeromycotina</taxon>
        <taxon>Glomeromycetes</taxon>
        <taxon>Diversisporales</taxon>
        <taxon>Diversisporaceae</taxon>
        <taxon>Diversispora</taxon>
    </lineage>
</organism>
<protein>
    <submittedName>
        <fullName evidence="1">Uncharacterized protein</fullName>
    </submittedName>
</protein>
<name>A0A397HEE2_9GLOM</name>
<dbReference type="AlphaFoldDB" id="A0A397HEE2"/>
<sequence>MTLMNITRETDQKTLLEENNFNIADLTNKNQIREDDLYSPDEDDSDSEESKALTIKHSILSLKRFYEYTHKFPDPKYMFNLKEKGLTTPEKFVAWWNGNNPDFQITVNSIEEWTYREDEDPSRYNCHWESMEIRCSVTYTGVQAFLMKQYE</sequence>
<accession>A0A397HEE2</accession>
<reference evidence="1 2" key="1">
    <citation type="submission" date="2018-08" db="EMBL/GenBank/DDBJ databases">
        <title>Genome and evolution of the arbuscular mycorrhizal fungus Diversispora epigaea (formerly Glomus versiforme) and its bacterial endosymbionts.</title>
        <authorList>
            <person name="Sun X."/>
            <person name="Fei Z."/>
            <person name="Harrison M."/>
        </authorList>
    </citation>
    <scope>NUCLEOTIDE SEQUENCE [LARGE SCALE GENOMIC DNA]</scope>
    <source>
        <strain evidence="1 2">IT104</strain>
    </source>
</reference>
<gene>
    <name evidence="1" type="ORF">Glove_368g10</name>
</gene>
<evidence type="ECO:0000313" key="1">
    <source>
        <dbReference type="EMBL" id="RHZ58750.1"/>
    </source>
</evidence>
<dbReference type="EMBL" id="PQFF01000334">
    <property type="protein sequence ID" value="RHZ58750.1"/>
    <property type="molecule type" value="Genomic_DNA"/>
</dbReference>
<keyword evidence="2" id="KW-1185">Reference proteome</keyword>
<evidence type="ECO:0000313" key="2">
    <source>
        <dbReference type="Proteomes" id="UP000266861"/>
    </source>
</evidence>